<reference evidence="1" key="2">
    <citation type="journal article" date="2023" name="IMA Fungus">
        <title>Comparative genomic study of the Penicillium genus elucidates a diverse pangenome and 15 lateral gene transfer events.</title>
        <authorList>
            <person name="Petersen C."/>
            <person name="Sorensen T."/>
            <person name="Nielsen M.R."/>
            <person name="Sondergaard T.E."/>
            <person name="Sorensen J.L."/>
            <person name="Fitzpatrick D.A."/>
            <person name="Frisvad J.C."/>
            <person name="Nielsen K.L."/>
        </authorList>
    </citation>
    <scope>NUCLEOTIDE SEQUENCE</scope>
    <source>
        <strain evidence="1">IBT 21917</strain>
    </source>
</reference>
<evidence type="ECO:0000313" key="1">
    <source>
        <dbReference type="EMBL" id="KAJ5179864.1"/>
    </source>
</evidence>
<dbReference type="PANTHER" id="PTHR47654">
    <property type="entry name" value="ZN(II)2CYS6 TRANSCRIPTION FACTOR (EUROFUNG)-RELATED"/>
    <property type="match status" value="1"/>
</dbReference>
<accession>A0A9W9IIX4</accession>
<protein>
    <submittedName>
        <fullName evidence="1">C6 transcription factor</fullName>
    </submittedName>
</protein>
<dbReference type="Proteomes" id="UP001146351">
    <property type="component" value="Unassembled WGS sequence"/>
</dbReference>
<dbReference type="InterPro" id="IPR053230">
    <property type="entry name" value="Trans_reg_galc"/>
</dbReference>
<dbReference type="EMBL" id="JAPQKO010000002">
    <property type="protein sequence ID" value="KAJ5179864.1"/>
    <property type="molecule type" value="Genomic_DNA"/>
</dbReference>
<name>A0A9W9IIX4_9EURO</name>
<dbReference type="PANTHER" id="PTHR47654:SF1">
    <property type="entry name" value="ZN(II)2CYS6 TRANSCRIPTION FACTOR (EUROFUNG)"/>
    <property type="match status" value="1"/>
</dbReference>
<evidence type="ECO:0000313" key="2">
    <source>
        <dbReference type="Proteomes" id="UP001146351"/>
    </source>
</evidence>
<organism evidence="1 2">
    <name type="scientific">Penicillium capsulatum</name>
    <dbReference type="NCBI Taxonomy" id="69766"/>
    <lineage>
        <taxon>Eukaryota</taxon>
        <taxon>Fungi</taxon>
        <taxon>Dikarya</taxon>
        <taxon>Ascomycota</taxon>
        <taxon>Pezizomycotina</taxon>
        <taxon>Eurotiomycetes</taxon>
        <taxon>Eurotiomycetidae</taxon>
        <taxon>Eurotiales</taxon>
        <taxon>Aspergillaceae</taxon>
        <taxon>Penicillium</taxon>
    </lineage>
</organism>
<keyword evidence="2" id="KW-1185">Reference proteome</keyword>
<gene>
    <name evidence="1" type="ORF">N7492_003074</name>
</gene>
<reference evidence="1" key="1">
    <citation type="submission" date="2022-11" db="EMBL/GenBank/DDBJ databases">
        <authorList>
            <person name="Petersen C."/>
        </authorList>
    </citation>
    <scope>NUCLEOTIDE SEQUENCE</scope>
    <source>
        <strain evidence="1">IBT 21917</strain>
    </source>
</reference>
<dbReference type="AlphaFoldDB" id="A0A9W9IIX4"/>
<proteinExistence type="predicted"/>
<sequence length="208" mass="24086">MCFLYTVDLSFLVREAVEKLYSPGAGYRTWIEMERTITTLNSKADNWLSHLPSQLCFAPLDQDDPLARWRTGLGFHFYTTKLIITQPCLRRIAYQTPSVAVPSAVCNSMASLCVQVARQMLALLPDQVDTTWLYSMTQWWCILHYIMQSTSVLLIELFAHCRPRTREAAQLIDEIQKAMHWLREMSTKDQSAQRAWLICRDLLSRHGP</sequence>
<comment type="caution">
    <text evidence="1">The sequence shown here is derived from an EMBL/GenBank/DDBJ whole genome shotgun (WGS) entry which is preliminary data.</text>
</comment>
<dbReference type="OrthoDB" id="4362831at2759"/>
<dbReference type="CDD" id="cd12148">
    <property type="entry name" value="fungal_TF_MHR"/>
    <property type="match status" value="1"/>
</dbReference>